<feature type="non-terminal residue" evidence="1">
    <location>
        <position position="1"/>
    </location>
</feature>
<reference evidence="1 2" key="1">
    <citation type="journal article" date="2014" name="PLoS Genet.">
        <title>Hidden diversity in honey bee gut symbionts detected by single-cell genomics.</title>
        <authorList>
            <person name="Engel P."/>
            <person name="Stepanauskas R."/>
            <person name="Moran N."/>
        </authorList>
    </citation>
    <scope>NUCLEOTIDE SEQUENCE [LARGE SCALE GENOMIC DNA]</scope>
    <source>
        <strain evidence="1 2">SCGC AB-598-J21</strain>
    </source>
</reference>
<organism evidence="1 2">
    <name type="scientific">Snodgrassella alvi SCGC AB-598-J21</name>
    <dbReference type="NCBI Taxonomy" id="1385367"/>
    <lineage>
        <taxon>Bacteria</taxon>
        <taxon>Pseudomonadati</taxon>
        <taxon>Pseudomonadota</taxon>
        <taxon>Betaproteobacteria</taxon>
        <taxon>Neisseriales</taxon>
        <taxon>Neisseriaceae</taxon>
        <taxon>Snodgrassella</taxon>
    </lineage>
</organism>
<evidence type="ECO:0000313" key="1">
    <source>
        <dbReference type="EMBL" id="KEQ02050.1"/>
    </source>
</evidence>
<accession>A0A074VI24</accession>
<dbReference type="Proteomes" id="UP000027644">
    <property type="component" value="Unassembled WGS sequence"/>
</dbReference>
<name>A0A074VI24_9NEIS</name>
<protein>
    <submittedName>
        <fullName evidence="1">Uncharacterized protein</fullName>
    </submittedName>
</protein>
<dbReference type="EMBL" id="AVQL01000146">
    <property type="protein sequence ID" value="KEQ02050.1"/>
    <property type="molecule type" value="Genomic_DNA"/>
</dbReference>
<dbReference type="AlphaFoldDB" id="A0A074VI24"/>
<sequence>ADLNVPQLLLSFIPKNPFADLNINR</sequence>
<comment type="caution">
    <text evidence="1">The sequence shown here is derived from an EMBL/GenBank/DDBJ whole genome shotgun (WGS) entry which is preliminary data.</text>
</comment>
<proteinExistence type="predicted"/>
<evidence type="ECO:0000313" key="2">
    <source>
        <dbReference type="Proteomes" id="UP000027644"/>
    </source>
</evidence>
<gene>
    <name evidence="1" type="ORF">SASC598J21_001670</name>
</gene>